<evidence type="ECO:0000313" key="2">
    <source>
        <dbReference type="Proteomes" id="UP000027138"/>
    </source>
</evidence>
<gene>
    <name evidence="1" type="ORF">JCGZ_16724</name>
</gene>
<dbReference type="Proteomes" id="UP000027138">
    <property type="component" value="Unassembled WGS sequence"/>
</dbReference>
<proteinExistence type="predicted"/>
<name>A0A067L4T6_JATCU</name>
<sequence length="76" mass="8904">MKRAMVDGFDREDKDLMDSLLQVYKDKDAEFKISRNHMKIFFHVDAGKVNWEAKPGFIMYFAHPLLCVPTVPFNPL</sequence>
<dbReference type="OrthoDB" id="1502412at2759"/>
<keyword evidence="2" id="KW-1185">Reference proteome</keyword>
<protein>
    <submittedName>
        <fullName evidence="1">Uncharacterized protein</fullName>
    </submittedName>
</protein>
<accession>A0A067L4T6</accession>
<organism evidence="1 2">
    <name type="scientific">Jatropha curcas</name>
    <name type="common">Barbados nut</name>
    <dbReference type="NCBI Taxonomy" id="180498"/>
    <lineage>
        <taxon>Eukaryota</taxon>
        <taxon>Viridiplantae</taxon>
        <taxon>Streptophyta</taxon>
        <taxon>Embryophyta</taxon>
        <taxon>Tracheophyta</taxon>
        <taxon>Spermatophyta</taxon>
        <taxon>Magnoliopsida</taxon>
        <taxon>eudicotyledons</taxon>
        <taxon>Gunneridae</taxon>
        <taxon>Pentapetalae</taxon>
        <taxon>rosids</taxon>
        <taxon>fabids</taxon>
        <taxon>Malpighiales</taxon>
        <taxon>Euphorbiaceae</taxon>
        <taxon>Crotonoideae</taxon>
        <taxon>Jatropheae</taxon>
        <taxon>Jatropha</taxon>
    </lineage>
</organism>
<dbReference type="AlphaFoldDB" id="A0A067L4T6"/>
<reference evidence="1 2" key="1">
    <citation type="journal article" date="2014" name="PLoS ONE">
        <title>Global Analysis of Gene Expression Profiles in Physic Nut (Jatropha curcas L.) Seedlings Exposed to Salt Stress.</title>
        <authorList>
            <person name="Zhang L."/>
            <person name="Zhang C."/>
            <person name="Wu P."/>
            <person name="Chen Y."/>
            <person name="Li M."/>
            <person name="Jiang H."/>
            <person name="Wu G."/>
        </authorList>
    </citation>
    <scope>NUCLEOTIDE SEQUENCE [LARGE SCALE GENOMIC DNA]</scope>
    <source>
        <strain evidence="2">cv. GZQX0401</strain>
        <tissue evidence="1">Young leaves</tissue>
    </source>
</reference>
<dbReference type="EMBL" id="KK914267">
    <property type="protein sequence ID" value="KDP43437.1"/>
    <property type="molecule type" value="Genomic_DNA"/>
</dbReference>
<evidence type="ECO:0000313" key="1">
    <source>
        <dbReference type="EMBL" id="KDP43437.1"/>
    </source>
</evidence>